<dbReference type="EMBL" id="PIUM01000019">
    <property type="protein sequence ID" value="PKU23601.1"/>
    <property type="molecule type" value="Genomic_DNA"/>
</dbReference>
<dbReference type="GO" id="GO:0032259">
    <property type="term" value="P:methylation"/>
    <property type="evidence" value="ECO:0007669"/>
    <property type="project" value="UniProtKB-KW"/>
</dbReference>
<reference evidence="4" key="1">
    <citation type="submission" date="2017-12" db="EMBL/GenBank/DDBJ databases">
        <title>Draft genome sequence of Telmatospirillum siberiense 26-4b1T, an acidotolerant peatland alphaproteobacterium potentially involved in sulfur cycling.</title>
        <authorList>
            <person name="Hausmann B."/>
            <person name="Pjevac P."/>
            <person name="Schreck K."/>
            <person name="Herbold C.W."/>
            <person name="Daims H."/>
            <person name="Wagner M."/>
            <person name="Pester M."/>
            <person name="Loy A."/>
        </authorList>
    </citation>
    <scope>NUCLEOTIDE SEQUENCE [LARGE SCALE GENOMIC DNA]</scope>
    <source>
        <strain evidence="4">26-4b1</strain>
    </source>
</reference>
<dbReference type="InterPro" id="IPR041698">
    <property type="entry name" value="Methyltransf_25"/>
</dbReference>
<dbReference type="GO" id="GO:0008168">
    <property type="term" value="F:methyltransferase activity"/>
    <property type="evidence" value="ECO:0007669"/>
    <property type="project" value="UniProtKB-KW"/>
</dbReference>
<keyword evidence="4" id="KW-1185">Reference proteome</keyword>
<proteinExistence type="predicted"/>
<dbReference type="OrthoDB" id="9786503at2"/>
<evidence type="ECO:0000256" key="1">
    <source>
        <dbReference type="ARBA" id="ARBA00022679"/>
    </source>
</evidence>
<sequence>MVWDERFMGEEYVYGTEPNVFLTEQAPHLVSGARVLVPGDGEGRNGVWLAGRGMRVLSVDGSTVGLAKARNLAASRGLVIETEVADLGSWEWPVGKADAVASLFLHLPTAVRPQIHAKMIGALRPGGLLILEAFRPAQLAYASGGPKDLDLLYAADQLRSDFQAMDMLLLEEVLTELDEGALHRGPAATVRMVARKP</sequence>
<feature type="domain" description="Methyltransferase" evidence="2">
    <location>
        <begin position="35"/>
        <end position="127"/>
    </location>
</feature>
<protein>
    <submittedName>
        <fullName evidence="3">SAM-dependent methyltransferase</fullName>
    </submittedName>
</protein>
<dbReference type="Proteomes" id="UP000233293">
    <property type="component" value="Unassembled WGS sequence"/>
</dbReference>
<evidence type="ECO:0000313" key="4">
    <source>
        <dbReference type="Proteomes" id="UP000233293"/>
    </source>
</evidence>
<keyword evidence="1 3" id="KW-0808">Transferase</keyword>
<evidence type="ECO:0000313" key="3">
    <source>
        <dbReference type="EMBL" id="PKU23601.1"/>
    </source>
</evidence>
<organism evidence="3 4">
    <name type="scientific">Telmatospirillum siberiense</name>
    <dbReference type="NCBI Taxonomy" id="382514"/>
    <lineage>
        <taxon>Bacteria</taxon>
        <taxon>Pseudomonadati</taxon>
        <taxon>Pseudomonadota</taxon>
        <taxon>Alphaproteobacteria</taxon>
        <taxon>Rhodospirillales</taxon>
        <taxon>Rhodospirillaceae</taxon>
        <taxon>Telmatospirillum</taxon>
    </lineage>
</organism>
<accession>A0A2N3PT70</accession>
<dbReference type="AlphaFoldDB" id="A0A2N3PT70"/>
<name>A0A2N3PT70_9PROT</name>
<evidence type="ECO:0000259" key="2">
    <source>
        <dbReference type="Pfam" id="PF13649"/>
    </source>
</evidence>
<gene>
    <name evidence="3" type="ORF">CWS72_15820</name>
</gene>
<dbReference type="CDD" id="cd02440">
    <property type="entry name" value="AdoMet_MTases"/>
    <property type="match status" value="1"/>
</dbReference>
<dbReference type="PANTHER" id="PTHR43861:SF3">
    <property type="entry name" value="PUTATIVE (AFU_ORTHOLOGUE AFUA_2G14390)-RELATED"/>
    <property type="match status" value="1"/>
</dbReference>
<dbReference type="InterPro" id="IPR029063">
    <property type="entry name" value="SAM-dependent_MTases_sf"/>
</dbReference>
<dbReference type="Gene3D" id="3.40.50.150">
    <property type="entry name" value="Vaccinia Virus protein VP39"/>
    <property type="match status" value="1"/>
</dbReference>
<comment type="caution">
    <text evidence="3">The sequence shown here is derived from an EMBL/GenBank/DDBJ whole genome shotgun (WGS) entry which is preliminary data.</text>
</comment>
<dbReference type="Pfam" id="PF13649">
    <property type="entry name" value="Methyltransf_25"/>
    <property type="match status" value="1"/>
</dbReference>
<dbReference type="SUPFAM" id="SSF53335">
    <property type="entry name" value="S-adenosyl-L-methionine-dependent methyltransferases"/>
    <property type="match status" value="1"/>
</dbReference>
<keyword evidence="3" id="KW-0489">Methyltransferase</keyword>
<dbReference type="PANTHER" id="PTHR43861">
    <property type="entry name" value="TRANS-ACONITATE 2-METHYLTRANSFERASE-RELATED"/>
    <property type="match status" value="1"/>
</dbReference>